<gene>
    <name evidence="3" type="ORF">MNBD_GAMMA17-242</name>
</gene>
<keyword evidence="2" id="KW-1133">Transmembrane helix</keyword>
<evidence type="ECO:0000256" key="1">
    <source>
        <dbReference type="SAM" id="MobiDB-lite"/>
    </source>
</evidence>
<feature type="compositionally biased region" description="Polar residues" evidence="1">
    <location>
        <begin position="1"/>
        <end position="17"/>
    </location>
</feature>
<protein>
    <submittedName>
        <fullName evidence="3">Uncharacterized protein</fullName>
    </submittedName>
</protein>
<dbReference type="AlphaFoldDB" id="A0A3B0ZL95"/>
<feature type="region of interest" description="Disordered" evidence="1">
    <location>
        <begin position="57"/>
        <end position="76"/>
    </location>
</feature>
<evidence type="ECO:0000313" key="3">
    <source>
        <dbReference type="EMBL" id="VAW88097.1"/>
    </source>
</evidence>
<name>A0A3B0ZL95_9ZZZZ</name>
<dbReference type="EMBL" id="UOFQ01000089">
    <property type="protein sequence ID" value="VAW88097.1"/>
    <property type="molecule type" value="Genomic_DNA"/>
</dbReference>
<proteinExistence type="predicted"/>
<feature type="transmembrane region" description="Helical" evidence="2">
    <location>
        <begin position="29"/>
        <end position="46"/>
    </location>
</feature>
<evidence type="ECO:0000256" key="2">
    <source>
        <dbReference type="SAM" id="Phobius"/>
    </source>
</evidence>
<sequence length="188" mass="20246">MADNKTPPSDKTATNDTPPVKSRSLKNSVIAAGIVMMLMITASLFIDETPISPAAEPAQATAAVTPPKPKPVSEAKEPVETISVALPATLQPPAINLSGTWYDDSGTRFEAIQKGKKFIATGFNLFGMASKQMHGTVSGEKLYFTLQDGFIETDGVGALNEDGEHFDYILIQGTFREEGQLHLNHKRN</sequence>
<keyword evidence="2" id="KW-0472">Membrane</keyword>
<organism evidence="3">
    <name type="scientific">hydrothermal vent metagenome</name>
    <dbReference type="NCBI Taxonomy" id="652676"/>
    <lineage>
        <taxon>unclassified sequences</taxon>
        <taxon>metagenomes</taxon>
        <taxon>ecological metagenomes</taxon>
    </lineage>
</organism>
<feature type="region of interest" description="Disordered" evidence="1">
    <location>
        <begin position="1"/>
        <end position="22"/>
    </location>
</feature>
<keyword evidence="2" id="KW-0812">Transmembrane</keyword>
<accession>A0A3B0ZL95</accession>
<reference evidence="3" key="1">
    <citation type="submission" date="2018-06" db="EMBL/GenBank/DDBJ databases">
        <authorList>
            <person name="Zhirakovskaya E."/>
        </authorList>
    </citation>
    <scope>NUCLEOTIDE SEQUENCE</scope>
</reference>